<gene>
    <name evidence="3" type="ORF">F4557_000713</name>
    <name evidence="2" type="ORF">GCM10009546_58920</name>
</gene>
<dbReference type="EMBL" id="JACHMV010000001">
    <property type="protein sequence ID" value="MBB4772295.1"/>
    <property type="molecule type" value="Genomic_DNA"/>
</dbReference>
<evidence type="ECO:0000313" key="2">
    <source>
        <dbReference type="EMBL" id="GAA0588753.1"/>
    </source>
</evidence>
<protein>
    <submittedName>
        <fullName evidence="2">Oxidoreductase</fullName>
    </submittedName>
</protein>
<keyword evidence="1" id="KW-0812">Transmembrane</keyword>
<dbReference type="AlphaFoldDB" id="A0A7W7MVX6"/>
<proteinExistence type="predicted"/>
<dbReference type="RefSeq" id="WP_184879637.1">
    <property type="nucleotide sequence ID" value="NZ_BAAAHD010000067.1"/>
</dbReference>
<reference evidence="5" key="2">
    <citation type="journal article" date="2019" name="Int. J. Syst. Evol. Microbiol.">
        <title>The Global Catalogue of Microorganisms (GCM) 10K type strain sequencing project: providing services to taxonomists for standard genome sequencing and annotation.</title>
        <authorList>
            <consortium name="The Broad Institute Genomics Platform"/>
            <consortium name="The Broad Institute Genome Sequencing Center for Infectious Disease"/>
            <person name="Wu L."/>
            <person name="Ma J."/>
        </authorList>
    </citation>
    <scope>NUCLEOTIDE SEQUENCE [LARGE SCALE GENOMIC DNA]</scope>
    <source>
        <strain evidence="5">JCM 10667</strain>
    </source>
</reference>
<accession>A0A7W7MVX6</accession>
<evidence type="ECO:0000313" key="5">
    <source>
        <dbReference type="Proteomes" id="UP001501427"/>
    </source>
</evidence>
<name>A0A7W7MVX6_9ACTN</name>
<dbReference type="Proteomes" id="UP001501427">
    <property type="component" value="Unassembled WGS sequence"/>
</dbReference>
<dbReference type="EMBL" id="BAAAHD010000067">
    <property type="protein sequence ID" value="GAA0588753.1"/>
    <property type="molecule type" value="Genomic_DNA"/>
</dbReference>
<evidence type="ECO:0000313" key="4">
    <source>
        <dbReference type="Proteomes" id="UP000549343"/>
    </source>
</evidence>
<reference evidence="2" key="1">
    <citation type="journal article" date="2014" name="Int. J. Syst. Evol. Microbiol.">
        <title>Complete genome of a new Firmicutes species belonging to the dominant human colonic microbiota ('Ruminococcus bicirculans') reveals two chromosomes and a selective capacity to utilize plant glucans.</title>
        <authorList>
            <consortium name="NISC Comparative Sequencing Program"/>
            <person name="Wegmann U."/>
            <person name="Louis P."/>
            <person name="Goesmann A."/>
            <person name="Henrissat B."/>
            <person name="Duncan S.H."/>
            <person name="Flint H.J."/>
        </authorList>
    </citation>
    <scope>NUCLEOTIDE SEQUENCE</scope>
    <source>
        <strain evidence="2">JCM 10667</strain>
    </source>
</reference>
<organism evidence="3 4">
    <name type="scientific">Actinomadura livida</name>
    <dbReference type="NCBI Taxonomy" id="79909"/>
    <lineage>
        <taxon>Bacteria</taxon>
        <taxon>Bacillati</taxon>
        <taxon>Actinomycetota</taxon>
        <taxon>Actinomycetes</taxon>
        <taxon>Streptosporangiales</taxon>
        <taxon>Thermomonosporaceae</taxon>
        <taxon>Actinomadura</taxon>
    </lineage>
</organism>
<reference evidence="2" key="4">
    <citation type="submission" date="2023-12" db="EMBL/GenBank/DDBJ databases">
        <authorList>
            <person name="Sun Q."/>
            <person name="Inoue M."/>
        </authorList>
    </citation>
    <scope>NUCLEOTIDE SEQUENCE</scope>
    <source>
        <strain evidence="2">JCM 10667</strain>
    </source>
</reference>
<keyword evidence="1" id="KW-1133">Transmembrane helix</keyword>
<reference evidence="3 4" key="3">
    <citation type="submission" date="2020-08" db="EMBL/GenBank/DDBJ databases">
        <title>Sequencing the genomes of 1000 actinobacteria strains.</title>
        <authorList>
            <person name="Klenk H.-P."/>
        </authorList>
    </citation>
    <scope>NUCLEOTIDE SEQUENCE [LARGE SCALE GENOMIC DNA]</scope>
    <source>
        <strain evidence="3 4">DSM 44772</strain>
    </source>
</reference>
<keyword evidence="5" id="KW-1185">Reference proteome</keyword>
<feature type="transmembrane region" description="Helical" evidence="1">
    <location>
        <begin position="496"/>
        <end position="513"/>
    </location>
</feature>
<evidence type="ECO:0000313" key="3">
    <source>
        <dbReference type="EMBL" id="MBB4772295.1"/>
    </source>
</evidence>
<sequence length="585" mass="63190">MRNLTRQERRLREASRTGRRLVLGGESAEHGAGWGADRVIRAEVIRDLLVGTPAGADGGVSALRLVGARITGRLDLRFATVGRPLSLRSCYFDSKLDLHGVKCREIDLTASHLPGGLRLSTAEIDGHLLLEETWIDKSVRMIATHVAGALFLNGARLRGGETRSTAPALEADMLRLDADLLCKDGFQAHGEIRLPGAAIGDTINLDDARLLNDDRCALNLARVTVGGDLLCRNSFEAKGEVNLEGAQVQGRLCMEGARIRRPGEQALAGDRLVVRGELRLARLRTEGGVRLLNAQVSGPVTLDTAEIRNPGGVAVHASGLTADGMYCRMGFTSEGEIRLSGARITGPLDFRGALLDDGGELSLGCWYVTARELILLLGRPVRGRIDLRYAELGLLNFSPEALPAQLRLDGLSYNAIAPAGDVRDGLRLLALAPTGFRPQPYEQLAKTYRLMGHDGHARAVLLAKERHRRSGLSRPVKLWGHLQDAVIGYGYKPVRAAAWLAALVVAGTVLFQISPPQAVGSGRAPAFSAFVYTVDLMVPLIDFGQRKAYLPPNGWQQALTYLLVALGWILATTIAAGLTRVLRRQ</sequence>
<evidence type="ECO:0000256" key="1">
    <source>
        <dbReference type="SAM" id="Phobius"/>
    </source>
</evidence>
<comment type="caution">
    <text evidence="3">The sequence shown here is derived from an EMBL/GenBank/DDBJ whole genome shotgun (WGS) entry which is preliminary data.</text>
</comment>
<dbReference type="Proteomes" id="UP000549343">
    <property type="component" value="Unassembled WGS sequence"/>
</dbReference>
<feature type="transmembrane region" description="Helical" evidence="1">
    <location>
        <begin position="558"/>
        <end position="582"/>
    </location>
</feature>
<keyword evidence="1" id="KW-0472">Membrane</keyword>